<name>A0A0M3J0U6_ANISI</name>
<reference evidence="4" key="1">
    <citation type="submission" date="2017-02" db="UniProtKB">
        <authorList>
            <consortium name="WormBaseParasite"/>
        </authorList>
    </citation>
    <scope>IDENTIFICATION</scope>
</reference>
<gene>
    <name evidence="2" type="ORF">ASIM_LOCUS1030</name>
</gene>
<protein>
    <submittedName>
        <fullName evidence="4">Dihydroneopterin aldolase</fullName>
    </submittedName>
</protein>
<dbReference type="Proteomes" id="UP000267096">
    <property type="component" value="Unassembled WGS sequence"/>
</dbReference>
<feature type="chain" id="PRO_5043120705" evidence="1">
    <location>
        <begin position="17"/>
        <end position="68"/>
    </location>
</feature>
<evidence type="ECO:0000313" key="3">
    <source>
        <dbReference type="Proteomes" id="UP000267096"/>
    </source>
</evidence>
<evidence type="ECO:0000313" key="4">
    <source>
        <dbReference type="WBParaSite" id="ASIM_0000114001-mRNA-1"/>
    </source>
</evidence>
<evidence type="ECO:0000313" key="2">
    <source>
        <dbReference type="EMBL" id="VDK18342.1"/>
    </source>
</evidence>
<feature type="signal peptide" evidence="1">
    <location>
        <begin position="1"/>
        <end position="16"/>
    </location>
</feature>
<keyword evidence="3" id="KW-1185">Reference proteome</keyword>
<accession>A0A0M3J0U6</accession>
<dbReference type="AlphaFoldDB" id="A0A0M3J0U6"/>
<dbReference type="EMBL" id="UYRR01000947">
    <property type="protein sequence ID" value="VDK18342.1"/>
    <property type="molecule type" value="Genomic_DNA"/>
</dbReference>
<reference evidence="2 3" key="2">
    <citation type="submission" date="2018-11" db="EMBL/GenBank/DDBJ databases">
        <authorList>
            <consortium name="Pathogen Informatics"/>
        </authorList>
    </citation>
    <scope>NUCLEOTIDE SEQUENCE [LARGE SCALE GENOMIC DNA]</scope>
</reference>
<organism evidence="4">
    <name type="scientific">Anisakis simplex</name>
    <name type="common">Herring worm</name>
    <dbReference type="NCBI Taxonomy" id="6269"/>
    <lineage>
        <taxon>Eukaryota</taxon>
        <taxon>Metazoa</taxon>
        <taxon>Ecdysozoa</taxon>
        <taxon>Nematoda</taxon>
        <taxon>Chromadorea</taxon>
        <taxon>Rhabditida</taxon>
        <taxon>Spirurina</taxon>
        <taxon>Ascaridomorpha</taxon>
        <taxon>Ascaridoidea</taxon>
        <taxon>Anisakidae</taxon>
        <taxon>Anisakis</taxon>
        <taxon>Anisakis simplex complex</taxon>
    </lineage>
</organism>
<sequence length="68" mass="7601">MVLVEIIIALRRSVWASLSESGECPVDFGRVWDEVVDLIRWSPQEDGSIVAEVSVTVELEVFGKRSPI</sequence>
<dbReference type="WBParaSite" id="ASIM_0000114001-mRNA-1">
    <property type="protein sequence ID" value="ASIM_0000114001-mRNA-1"/>
    <property type="gene ID" value="ASIM_0000114001"/>
</dbReference>
<keyword evidence="1" id="KW-0732">Signal</keyword>
<evidence type="ECO:0000256" key="1">
    <source>
        <dbReference type="SAM" id="SignalP"/>
    </source>
</evidence>
<proteinExistence type="predicted"/>